<dbReference type="EMBL" id="NMUH01008076">
    <property type="protein sequence ID" value="MQM18274.1"/>
    <property type="molecule type" value="Genomic_DNA"/>
</dbReference>
<dbReference type="Proteomes" id="UP000652761">
    <property type="component" value="Unassembled WGS sequence"/>
</dbReference>
<sequence length="34" mass="3601">MCSLPTWRFFPGSPFVASGGGSSQECYAFVSGHC</sequence>
<comment type="caution">
    <text evidence="1">The sequence shown here is derived from an EMBL/GenBank/DDBJ whole genome shotgun (WGS) entry which is preliminary data.</text>
</comment>
<accession>A0A843XFI2</accession>
<keyword evidence="2" id="KW-1185">Reference proteome</keyword>
<organism evidence="1 2">
    <name type="scientific">Colocasia esculenta</name>
    <name type="common">Wild taro</name>
    <name type="synonym">Arum esculentum</name>
    <dbReference type="NCBI Taxonomy" id="4460"/>
    <lineage>
        <taxon>Eukaryota</taxon>
        <taxon>Viridiplantae</taxon>
        <taxon>Streptophyta</taxon>
        <taxon>Embryophyta</taxon>
        <taxon>Tracheophyta</taxon>
        <taxon>Spermatophyta</taxon>
        <taxon>Magnoliopsida</taxon>
        <taxon>Liliopsida</taxon>
        <taxon>Araceae</taxon>
        <taxon>Aroideae</taxon>
        <taxon>Colocasieae</taxon>
        <taxon>Colocasia</taxon>
    </lineage>
</organism>
<reference evidence="1" key="1">
    <citation type="submission" date="2017-07" db="EMBL/GenBank/DDBJ databases">
        <title>Taro Niue Genome Assembly and Annotation.</title>
        <authorList>
            <person name="Atibalentja N."/>
            <person name="Keating K."/>
            <person name="Fields C.J."/>
        </authorList>
    </citation>
    <scope>NUCLEOTIDE SEQUENCE</scope>
    <source>
        <strain evidence="1">Niue_2</strain>
        <tissue evidence="1">Leaf</tissue>
    </source>
</reference>
<evidence type="ECO:0000313" key="2">
    <source>
        <dbReference type="Proteomes" id="UP000652761"/>
    </source>
</evidence>
<name>A0A843XFI2_COLES</name>
<gene>
    <name evidence="1" type="ORF">Taro_051261</name>
</gene>
<proteinExistence type="predicted"/>
<dbReference type="AlphaFoldDB" id="A0A843XFI2"/>
<protein>
    <submittedName>
        <fullName evidence="1">Uncharacterized protein</fullName>
    </submittedName>
</protein>
<evidence type="ECO:0000313" key="1">
    <source>
        <dbReference type="EMBL" id="MQM18274.1"/>
    </source>
</evidence>